<keyword evidence="3 9" id="KW-0813">Transport</keyword>
<evidence type="ECO:0000256" key="7">
    <source>
        <dbReference type="ARBA" id="ARBA00022989"/>
    </source>
</evidence>
<evidence type="ECO:0000313" key="13">
    <source>
        <dbReference type="Proteomes" id="UP000240010"/>
    </source>
</evidence>
<dbReference type="InterPro" id="IPR050739">
    <property type="entry name" value="MFP"/>
</dbReference>
<evidence type="ECO:0000256" key="9">
    <source>
        <dbReference type="RuleBase" id="RU365093"/>
    </source>
</evidence>
<keyword evidence="10" id="KW-0175">Coiled coil</keyword>
<proteinExistence type="inferred from homology"/>
<keyword evidence="6 9" id="KW-0812">Transmembrane</keyword>
<feature type="domain" description="AprE-like beta-barrel" evidence="11">
    <location>
        <begin position="332"/>
        <end position="421"/>
    </location>
</feature>
<dbReference type="Gene3D" id="2.40.50.100">
    <property type="match status" value="1"/>
</dbReference>
<dbReference type="Proteomes" id="UP000240010">
    <property type="component" value="Unassembled WGS sequence"/>
</dbReference>
<evidence type="ECO:0000256" key="1">
    <source>
        <dbReference type="ARBA" id="ARBA00004377"/>
    </source>
</evidence>
<evidence type="ECO:0000256" key="3">
    <source>
        <dbReference type="ARBA" id="ARBA00022448"/>
    </source>
</evidence>
<sequence length="445" mass="49877">MAEKWRNKLQADAYDFAPDIQRLQHQPPSPLPRAVLWCLLALLLSMLLWSIFGRLDIIAVAQGKLVPQSSVKIVQPADAGIVKEILVSEGDEVHAGQVLARMDTQFSDADGRSLESELHLKSMQLRRADAQLADVPLQPNSDDPPELFAQVNAQYIARQKAYADALGTARAQRSKAQQELQSALEIETKLKQTVPIYKAHDEAFQRLVKDGSVSKFMANEKSRDHIEKEQELRAQNYTVDSLRSTIRQTEQQIAQITSNYRQELQNERVQAEGEYRKLQQENQKQAHHHELLELKAPQDGIVKDIATHTPGTVVSPGTVVMTVVPKNDPIEAEVWITHLDAGFVQPQQHAQVKLAAYPFQKYGMVNGEVSQVSPDATEPDKGQRDEPGYRAVIRLPSAFLENAGKRYRLTPGMQVTAEINLGNRSVLEYLLSPVQKAVFEAGHER</sequence>
<dbReference type="SUPFAM" id="SSF111369">
    <property type="entry name" value="HlyD-like secretion proteins"/>
    <property type="match status" value="1"/>
</dbReference>
<dbReference type="GO" id="GO:0005886">
    <property type="term" value="C:plasma membrane"/>
    <property type="evidence" value="ECO:0007669"/>
    <property type="project" value="UniProtKB-SubCell"/>
</dbReference>
<comment type="subcellular location">
    <subcellularLocation>
        <location evidence="1 9">Cell inner membrane</location>
        <topology evidence="1 9">Single-pass membrane protein</topology>
    </subcellularLocation>
</comment>
<evidence type="ECO:0000256" key="8">
    <source>
        <dbReference type="ARBA" id="ARBA00023136"/>
    </source>
</evidence>
<evidence type="ECO:0000256" key="4">
    <source>
        <dbReference type="ARBA" id="ARBA00022475"/>
    </source>
</evidence>
<protein>
    <recommendedName>
        <fullName evidence="9">Membrane fusion protein (MFP) family protein</fullName>
    </recommendedName>
</protein>
<dbReference type="AlphaFoldDB" id="A0A2S6HGC0"/>
<dbReference type="GO" id="GO:0009306">
    <property type="term" value="P:protein secretion"/>
    <property type="evidence" value="ECO:0007669"/>
    <property type="project" value="InterPro"/>
</dbReference>
<dbReference type="Pfam" id="PF26002">
    <property type="entry name" value="Beta-barrel_AprE"/>
    <property type="match status" value="1"/>
</dbReference>
<dbReference type="Gene3D" id="2.40.30.170">
    <property type="match status" value="1"/>
</dbReference>
<evidence type="ECO:0000256" key="5">
    <source>
        <dbReference type="ARBA" id="ARBA00022519"/>
    </source>
</evidence>
<gene>
    <name evidence="12" type="ORF">B0F87_103142</name>
</gene>
<dbReference type="RefSeq" id="WP_104428243.1">
    <property type="nucleotide sequence ID" value="NZ_PTIZ01000003.1"/>
</dbReference>
<keyword evidence="7 9" id="KW-1133">Transmembrane helix</keyword>
<dbReference type="PANTHER" id="PTHR30386">
    <property type="entry name" value="MEMBRANE FUSION SUBUNIT OF EMRAB-TOLC MULTIDRUG EFFLUX PUMP"/>
    <property type="match status" value="1"/>
</dbReference>
<evidence type="ECO:0000256" key="2">
    <source>
        <dbReference type="ARBA" id="ARBA00009477"/>
    </source>
</evidence>
<dbReference type="NCBIfam" id="TIGR01843">
    <property type="entry name" value="type_I_hlyD"/>
    <property type="match status" value="1"/>
</dbReference>
<dbReference type="InterPro" id="IPR006144">
    <property type="entry name" value="Secretion_HlyD_CS"/>
</dbReference>
<dbReference type="PROSITE" id="PS00543">
    <property type="entry name" value="HLYD_FAMILY"/>
    <property type="match status" value="1"/>
</dbReference>
<reference evidence="12 13" key="1">
    <citation type="submission" date="2018-02" db="EMBL/GenBank/DDBJ databases">
        <title>Subsurface microbial communities from deep shales in Ohio and West Virginia, USA.</title>
        <authorList>
            <person name="Wrighton K."/>
        </authorList>
    </citation>
    <scope>NUCLEOTIDE SEQUENCE [LARGE SCALE GENOMIC DNA]</scope>
    <source>
        <strain evidence="12 13">OWC-DMM</strain>
    </source>
</reference>
<evidence type="ECO:0000259" key="11">
    <source>
        <dbReference type="Pfam" id="PF26002"/>
    </source>
</evidence>
<dbReference type="PANTHER" id="PTHR30386:SF27">
    <property type="entry name" value="MEMBRANE FUSION PROTEIN (MFP) FAMILY PROTEIN"/>
    <property type="match status" value="1"/>
</dbReference>
<name>A0A2S6HGC0_9GAMM</name>
<organism evidence="12 13">
    <name type="scientific">Methylobacter tundripaludum</name>
    <dbReference type="NCBI Taxonomy" id="173365"/>
    <lineage>
        <taxon>Bacteria</taxon>
        <taxon>Pseudomonadati</taxon>
        <taxon>Pseudomonadota</taxon>
        <taxon>Gammaproteobacteria</taxon>
        <taxon>Methylococcales</taxon>
        <taxon>Methylococcaceae</taxon>
        <taxon>Methylobacter</taxon>
    </lineage>
</organism>
<dbReference type="InterPro" id="IPR010129">
    <property type="entry name" value="T1SS_HlyD"/>
</dbReference>
<evidence type="ECO:0000256" key="6">
    <source>
        <dbReference type="ARBA" id="ARBA00022692"/>
    </source>
</evidence>
<keyword evidence="4 9" id="KW-1003">Cell membrane</keyword>
<dbReference type="PRINTS" id="PR01490">
    <property type="entry name" value="RTXTOXIND"/>
</dbReference>
<evidence type="ECO:0000313" key="12">
    <source>
        <dbReference type="EMBL" id="PPK76535.1"/>
    </source>
</evidence>
<evidence type="ECO:0000256" key="10">
    <source>
        <dbReference type="SAM" id="Coils"/>
    </source>
</evidence>
<comment type="caution">
    <text evidence="12">The sequence shown here is derived from an EMBL/GenBank/DDBJ whole genome shotgun (WGS) entry which is preliminary data.</text>
</comment>
<accession>A0A2S6HGC0</accession>
<keyword evidence="5 9" id="KW-0997">Cell inner membrane</keyword>
<feature type="coiled-coil region" evidence="10">
    <location>
        <begin position="239"/>
        <end position="281"/>
    </location>
</feature>
<feature type="transmembrane region" description="Helical" evidence="9">
    <location>
        <begin position="34"/>
        <end position="52"/>
    </location>
</feature>
<comment type="similarity">
    <text evidence="2 9">Belongs to the membrane fusion protein (MFP) (TC 8.A.1) family.</text>
</comment>
<dbReference type="EMBL" id="PTIZ01000003">
    <property type="protein sequence ID" value="PPK76535.1"/>
    <property type="molecule type" value="Genomic_DNA"/>
</dbReference>
<dbReference type="InterPro" id="IPR058982">
    <property type="entry name" value="Beta-barrel_AprE"/>
</dbReference>
<keyword evidence="8 9" id="KW-0472">Membrane</keyword>